<dbReference type="Pfam" id="PF03134">
    <property type="entry name" value="TB2_DP1_HVA22"/>
    <property type="match status" value="1"/>
</dbReference>
<sequence length="191" mass="21929">MTTSTANDTYSVQGVQSKFQEGLTRIDKELSQYKYANELQRRTGIPKTYFVVAGAGVIFLMIFFNLAGQLLTNCISWVYPAYASFKAIESPSTEDDKQWLTYWTVIGFVQLVEYFSDILLYWFPFYYLFKTLLVLYLALPHFRGAETLYARFLRPFLLNAQSDIDRRTDSIRNKVGEIATGVAQSAIPKSN</sequence>
<keyword evidence="8" id="KW-1185">Reference proteome</keyword>
<feature type="transmembrane region" description="Helical" evidence="6">
    <location>
        <begin position="49"/>
        <end position="71"/>
    </location>
</feature>
<dbReference type="OrthoDB" id="10009287at2759"/>
<keyword evidence="5 6" id="KW-0472">Membrane</keyword>
<organism evidence="7 8">
    <name type="scientific">Phycomyces blakesleeanus (strain ATCC 8743b / DSM 1359 / FGSC 10004 / NBRC 33097 / NRRL 1555)</name>
    <dbReference type="NCBI Taxonomy" id="763407"/>
    <lineage>
        <taxon>Eukaryota</taxon>
        <taxon>Fungi</taxon>
        <taxon>Fungi incertae sedis</taxon>
        <taxon>Mucoromycota</taxon>
        <taxon>Mucoromycotina</taxon>
        <taxon>Mucoromycetes</taxon>
        <taxon>Mucorales</taxon>
        <taxon>Phycomycetaceae</taxon>
        <taxon>Phycomyces</taxon>
    </lineage>
</organism>
<evidence type="ECO:0000256" key="3">
    <source>
        <dbReference type="ARBA" id="ARBA00022692"/>
    </source>
</evidence>
<protein>
    <recommendedName>
        <fullName evidence="6">Protein YOP1</fullName>
    </recommendedName>
</protein>
<dbReference type="VEuPathDB" id="FungiDB:PHYBLDRAFT_35710"/>
<name>A0A167NIQ4_PHYB8</name>
<comment type="caution">
    <text evidence="6">Lacks conserved residue(s) required for the propagation of feature annotation.</text>
</comment>
<evidence type="ECO:0000313" key="8">
    <source>
        <dbReference type="Proteomes" id="UP000077315"/>
    </source>
</evidence>
<evidence type="ECO:0000256" key="4">
    <source>
        <dbReference type="ARBA" id="ARBA00022989"/>
    </source>
</evidence>
<dbReference type="FunCoup" id="A0A167NIQ4">
    <property type="interactions" value="114"/>
</dbReference>
<dbReference type="Proteomes" id="UP000077315">
    <property type="component" value="Unassembled WGS sequence"/>
</dbReference>
<feature type="transmembrane region" description="Helical" evidence="6">
    <location>
        <begin position="118"/>
        <end position="139"/>
    </location>
</feature>
<evidence type="ECO:0000313" key="7">
    <source>
        <dbReference type="EMBL" id="OAD76014.1"/>
    </source>
</evidence>
<dbReference type="AlphaFoldDB" id="A0A167NIQ4"/>
<keyword evidence="4 6" id="KW-1133">Transmembrane helix</keyword>
<accession>A0A167NIQ4</accession>
<gene>
    <name evidence="7" type="ORF">PHYBLDRAFT_35710</name>
</gene>
<comment type="similarity">
    <text evidence="2 6">Belongs to the DP1 family.</text>
</comment>
<proteinExistence type="inferred from homology"/>
<dbReference type="InParanoid" id="A0A167NIQ4"/>
<dbReference type="RefSeq" id="XP_018294054.1">
    <property type="nucleotide sequence ID" value="XM_018440061.1"/>
</dbReference>
<comment type="subcellular location">
    <subcellularLocation>
        <location evidence="1 6">Membrane</location>
        <topology evidence="1 6">Multi-pass membrane protein</topology>
    </subcellularLocation>
</comment>
<evidence type="ECO:0000256" key="6">
    <source>
        <dbReference type="RuleBase" id="RU362006"/>
    </source>
</evidence>
<keyword evidence="3 6" id="KW-0812">Transmembrane</keyword>
<dbReference type="PANTHER" id="PTHR12300">
    <property type="entry name" value="HVA22-LIKE PROTEINS"/>
    <property type="match status" value="1"/>
</dbReference>
<dbReference type="EMBL" id="KV440976">
    <property type="protein sequence ID" value="OAD76014.1"/>
    <property type="molecule type" value="Genomic_DNA"/>
</dbReference>
<evidence type="ECO:0000256" key="2">
    <source>
        <dbReference type="ARBA" id="ARBA00008573"/>
    </source>
</evidence>
<dbReference type="GeneID" id="29000967"/>
<dbReference type="PANTHER" id="PTHR12300:SF161">
    <property type="entry name" value="RECEPTOR EXPRESSION-ENHANCING PROTEIN"/>
    <property type="match status" value="1"/>
</dbReference>
<dbReference type="GO" id="GO:0016020">
    <property type="term" value="C:membrane"/>
    <property type="evidence" value="ECO:0007669"/>
    <property type="project" value="UniProtKB-SubCell"/>
</dbReference>
<evidence type="ECO:0000256" key="5">
    <source>
        <dbReference type="ARBA" id="ARBA00023136"/>
    </source>
</evidence>
<evidence type="ECO:0000256" key="1">
    <source>
        <dbReference type="ARBA" id="ARBA00004141"/>
    </source>
</evidence>
<dbReference type="STRING" id="763407.A0A167NIQ4"/>
<dbReference type="InterPro" id="IPR004345">
    <property type="entry name" value="TB2_DP1_HVA22"/>
</dbReference>
<reference evidence="8" key="1">
    <citation type="submission" date="2015-06" db="EMBL/GenBank/DDBJ databases">
        <title>Expansion of signal transduction pathways in fungi by whole-genome duplication.</title>
        <authorList>
            <consortium name="DOE Joint Genome Institute"/>
            <person name="Corrochano L.M."/>
            <person name="Kuo A."/>
            <person name="Marcet-Houben M."/>
            <person name="Polaino S."/>
            <person name="Salamov A."/>
            <person name="Villalobos J.M."/>
            <person name="Alvarez M.I."/>
            <person name="Avalos J."/>
            <person name="Benito E.P."/>
            <person name="Benoit I."/>
            <person name="Burger G."/>
            <person name="Camino L.P."/>
            <person name="Canovas D."/>
            <person name="Cerda-Olmedo E."/>
            <person name="Cheng J.-F."/>
            <person name="Dominguez A."/>
            <person name="Elias M."/>
            <person name="Eslava A.P."/>
            <person name="Glaser F."/>
            <person name="Grimwood J."/>
            <person name="Gutierrez G."/>
            <person name="Heitman J."/>
            <person name="Henrissat B."/>
            <person name="Iturriaga E.A."/>
            <person name="Lang B.F."/>
            <person name="Lavin J.L."/>
            <person name="Lee S."/>
            <person name="Li W."/>
            <person name="Lindquist E."/>
            <person name="Lopez-Garcia S."/>
            <person name="Luque E.M."/>
            <person name="Marcos A.T."/>
            <person name="Martin J."/>
            <person name="McCluskey K."/>
            <person name="Medina H.R."/>
            <person name="Miralles-Duran A."/>
            <person name="Miyazaki A."/>
            <person name="Munoz-Torres E."/>
            <person name="Oguiza J.A."/>
            <person name="Ohm R."/>
            <person name="Olmedo M."/>
            <person name="Orejas M."/>
            <person name="Ortiz-Castellanos L."/>
            <person name="Pisabarro A.G."/>
            <person name="Rodriguez-Romero J."/>
            <person name="Ruiz-Herrera J."/>
            <person name="Ruiz-Vazquez R."/>
            <person name="Sanz C."/>
            <person name="Schackwitz W."/>
            <person name="Schmutz J."/>
            <person name="Shahriari M."/>
            <person name="Shelest E."/>
            <person name="Silva-Franco F."/>
            <person name="Soanes D."/>
            <person name="Syed K."/>
            <person name="Tagua V.G."/>
            <person name="Talbot N.J."/>
            <person name="Thon M."/>
            <person name="De vries R.P."/>
            <person name="Wiebenga A."/>
            <person name="Yadav J.S."/>
            <person name="Braun E.L."/>
            <person name="Baker S."/>
            <person name="Garre V."/>
            <person name="Horwitz B."/>
            <person name="Torres-Martinez S."/>
            <person name="Idnurm A."/>
            <person name="Herrera-Estrella A."/>
            <person name="Gabaldon T."/>
            <person name="Grigoriev I.V."/>
        </authorList>
    </citation>
    <scope>NUCLEOTIDE SEQUENCE [LARGE SCALE GENOMIC DNA]</scope>
    <source>
        <strain evidence="8">NRRL 1555(-)</strain>
    </source>
</reference>